<keyword evidence="2" id="KW-1133">Transmembrane helix</keyword>
<gene>
    <name evidence="3" type="ORF">CSUI_000993</name>
</gene>
<keyword evidence="2" id="KW-0472">Membrane</keyword>
<sequence length="557" mass="62392">MRWLLLTGFCFCIPWGAAMYLGLWTERKKDRGLHQLGKLAAVLWALAWLVFLGLCIAVGVIILTSNAAILMPLRWDSPYHMRQTTRCGRPGASIKVEHAAMTHVLSEKTYGTVAFVGLMPAKTWVDAEVLEHVYKQGFDAVALSPPGIGATTNITNLKGSFYNDENFLAQVLESCLDIRLNTTVVVSHSNIVTRQFFFPLLMNRPLFGFVLFDSFAGDEWVTEVNPAFDDHEYYQPRTRNYRGRALPSIGMPRLLQAHQCVAEAEGELSPEWENVGPDYLGPYNFFAGKYKLSGWAKKEREFTSLPYDPAPDDKVSLLSMVTSGTALPTGDGDSIEQVERQRVARDRETPVEYFDELKSTLTEFLTEIKDRVDIGDYHPDRLPVVSKEARREAYLKARENTTLVDPTTIYCLEASPTSYSRVTNDSLTDGPTAPSLKPHIQGKPMSGHPGSRRPGQQVSSTTRGIETDKSSPSTSPRLRRGEIGGLEDELLEKLFRRSLPRERLGPPAPPVHPERFSASQKKKLQRHYAKLDTQRAVLAVQKRMEQAGWGSGSPRHP</sequence>
<dbReference type="AlphaFoldDB" id="A0A2C6LDA8"/>
<organism evidence="3 4">
    <name type="scientific">Cystoisospora suis</name>
    <dbReference type="NCBI Taxonomy" id="483139"/>
    <lineage>
        <taxon>Eukaryota</taxon>
        <taxon>Sar</taxon>
        <taxon>Alveolata</taxon>
        <taxon>Apicomplexa</taxon>
        <taxon>Conoidasida</taxon>
        <taxon>Coccidia</taxon>
        <taxon>Eucoccidiorida</taxon>
        <taxon>Eimeriorina</taxon>
        <taxon>Sarcocystidae</taxon>
        <taxon>Cystoisospora</taxon>
    </lineage>
</organism>
<feature type="compositionally biased region" description="Polar residues" evidence="1">
    <location>
        <begin position="454"/>
        <end position="476"/>
    </location>
</feature>
<dbReference type="EMBL" id="MIGC01000391">
    <property type="protein sequence ID" value="PHJ25158.1"/>
    <property type="molecule type" value="Genomic_DNA"/>
</dbReference>
<dbReference type="OrthoDB" id="344193at2759"/>
<dbReference type="Proteomes" id="UP000221165">
    <property type="component" value="Unassembled WGS sequence"/>
</dbReference>
<reference evidence="3 4" key="1">
    <citation type="journal article" date="2017" name="Int. J. Parasitol.">
        <title>The genome of the protozoan parasite Cystoisospora suis and a reverse vaccinology approach to identify vaccine candidates.</title>
        <authorList>
            <person name="Palmieri N."/>
            <person name="Shrestha A."/>
            <person name="Ruttkowski B."/>
            <person name="Beck T."/>
            <person name="Vogl C."/>
            <person name="Tomley F."/>
            <person name="Blake D.P."/>
            <person name="Joachim A."/>
        </authorList>
    </citation>
    <scope>NUCLEOTIDE SEQUENCE [LARGE SCALE GENOMIC DNA]</scope>
    <source>
        <strain evidence="3 4">Wien I</strain>
    </source>
</reference>
<accession>A0A2C6LDA8</accession>
<keyword evidence="4" id="KW-1185">Reference proteome</keyword>
<protein>
    <submittedName>
        <fullName evidence="3">Tubulin delta</fullName>
    </submittedName>
</protein>
<evidence type="ECO:0000313" key="3">
    <source>
        <dbReference type="EMBL" id="PHJ25158.1"/>
    </source>
</evidence>
<evidence type="ECO:0000313" key="4">
    <source>
        <dbReference type="Proteomes" id="UP000221165"/>
    </source>
</evidence>
<name>A0A2C6LDA8_9APIC</name>
<feature type="transmembrane region" description="Helical" evidence="2">
    <location>
        <begin position="42"/>
        <end position="73"/>
    </location>
</feature>
<feature type="region of interest" description="Disordered" evidence="1">
    <location>
        <begin position="498"/>
        <end position="522"/>
    </location>
</feature>
<dbReference type="VEuPathDB" id="ToxoDB:CSUI_000993"/>
<evidence type="ECO:0000256" key="2">
    <source>
        <dbReference type="SAM" id="Phobius"/>
    </source>
</evidence>
<evidence type="ECO:0000256" key="1">
    <source>
        <dbReference type="SAM" id="MobiDB-lite"/>
    </source>
</evidence>
<feature type="compositionally biased region" description="Polar residues" evidence="1">
    <location>
        <begin position="420"/>
        <end position="429"/>
    </location>
</feature>
<comment type="caution">
    <text evidence="3">The sequence shown here is derived from an EMBL/GenBank/DDBJ whole genome shotgun (WGS) entry which is preliminary data.</text>
</comment>
<keyword evidence="2" id="KW-0812">Transmembrane</keyword>
<proteinExistence type="predicted"/>
<feature type="region of interest" description="Disordered" evidence="1">
    <location>
        <begin position="420"/>
        <end position="485"/>
    </location>
</feature>
<dbReference type="GeneID" id="94424410"/>
<dbReference type="RefSeq" id="XP_067926830.1">
    <property type="nucleotide sequence ID" value="XM_068061199.1"/>
</dbReference>